<evidence type="ECO:0000313" key="8">
    <source>
        <dbReference type="Proteomes" id="UP001465976"/>
    </source>
</evidence>
<accession>A0ABR3F708</accession>
<dbReference type="PROSITE" id="PS51886">
    <property type="entry name" value="TLDC"/>
    <property type="match status" value="1"/>
</dbReference>
<dbReference type="SMART" id="SM00584">
    <property type="entry name" value="TLDc"/>
    <property type="match status" value="1"/>
</dbReference>
<dbReference type="Pfam" id="PF07534">
    <property type="entry name" value="TLD"/>
    <property type="match status" value="1"/>
</dbReference>
<proteinExistence type="inferred from homology"/>
<feature type="region of interest" description="Disordered" evidence="5">
    <location>
        <begin position="300"/>
        <end position="322"/>
    </location>
</feature>
<evidence type="ECO:0000256" key="2">
    <source>
        <dbReference type="ARBA" id="ARBA00009540"/>
    </source>
</evidence>
<evidence type="ECO:0000313" key="7">
    <source>
        <dbReference type="EMBL" id="KAL0571036.1"/>
    </source>
</evidence>
<sequence>MSSTISSIPPLIPVPASSGSSTNNNHPLDEEMIDKFATLFSPPTPRASPTPRGDNDSIWKTPEPTKRHQPSQYFEQPLSPDSEFGSFVSVPASEDPLADADFSFGESSSSPTTSNRRMRAPSLSFFDQFAKEAKDASERNKKGVLDELLSAEKDPTFSGWTPNGSHSQSSAAVSAEPQPIQRSTSNDSDHDPEQWGPPELSESLIDLDHNFFTPQGRHHRRSRTVESHTHPSRHATLSSSPSFPHSPSRSPTLSTLAPPVASAAAVGGEGSRPALTTRSSSYQTLSNISAKWMSGLLSSSSTSTSSSSASTTSTPSHPTRVSIDSIFSHTPYLNAGTSTTTASTTHQSPFAPHVFVPGSISGAPGFTGVRYDWDKGYSKELSEEFEAERSGSTSLRPSPGLPSKSPSPSPQPQPTMGGLIAKKNGHVELKGRRESTEEVLDVGLADKIRAHLPALSRLPKSWSLLYSLDQHGISLNTLYAKTEAASGVRVGASGFATRTGALVIVKDSDGTLFGVYVGDGLHKGKGYYGSGESFLWRYEQEEKGLEVFKWTGKNDYVALCEGEYLSFGGGDGTYGLYIDETLLEGSSARCPTFENPPLCSASGAKKGRTVSFECVGLEVWGVGP</sequence>
<name>A0ABR3F708_9AGAR</name>
<evidence type="ECO:0000259" key="6">
    <source>
        <dbReference type="PROSITE" id="PS51886"/>
    </source>
</evidence>
<evidence type="ECO:0000256" key="4">
    <source>
        <dbReference type="ARBA" id="ARBA00040604"/>
    </source>
</evidence>
<feature type="region of interest" description="Disordered" evidence="5">
    <location>
        <begin position="154"/>
        <end position="278"/>
    </location>
</feature>
<feature type="region of interest" description="Disordered" evidence="5">
    <location>
        <begin position="382"/>
        <end position="419"/>
    </location>
</feature>
<feature type="compositionally biased region" description="Low complexity" evidence="5">
    <location>
        <begin position="300"/>
        <end position="316"/>
    </location>
</feature>
<keyword evidence="3" id="KW-0496">Mitochondrion</keyword>
<comment type="similarity">
    <text evidence="2">Belongs to the OXR1 family.</text>
</comment>
<feature type="compositionally biased region" description="Polar residues" evidence="5">
    <location>
        <begin position="158"/>
        <end position="172"/>
    </location>
</feature>
<keyword evidence="8" id="KW-1185">Reference proteome</keyword>
<evidence type="ECO:0000256" key="5">
    <source>
        <dbReference type="SAM" id="MobiDB-lite"/>
    </source>
</evidence>
<dbReference type="Proteomes" id="UP001465976">
    <property type="component" value="Unassembled WGS sequence"/>
</dbReference>
<comment type="caution">
    <text evidence="7">The sequence shown here is derived from an EMBL/GenBank/DDBJ whole genome shotgun (WGS) entry which is preliminary data.</text>
</comment>
<evidence type="ECO:0000256" key="1">
    <source>
        <dbReference type="ARBA" id="ARBA00004173"/>
    </source>
</evidence>
<dbReference type="PANTHER" id="PTHR23354">
    <property type="entry name" value="NUCLEOLAR PROTEIN 7/ESTROGEN RECEPTOR COACTIVATOR-RELATED"/>
    <property type="match status" value="1"/>
</dbReference>
<organism evidence="7 8">
    <name type="scientific">Marasmius crinis-equi</name>
    <dbReference type="NCBI Taxonomy" id="585013"/>
    <lineage>
        <taxon>Eukaryota</taxon>
        <taxon>Fungi</taxon>
        <taxon>Dikarya</taxon>
        <taxon>Basidiomycota</taxon>
        <taxon>Agaricomycotina</taxon>
        <taxon>Agaricomycetes</taxon>
        <taxon>Agaricomycetidae</taxon>
        <taxon>Agaricales</taxon>
        <taxon>Marasmiineae</taxon>
        <taxon>Marasmiaceae</taxon>
        <taxon>Marasmius</taxon>
    </lineage>
</organism>
<comment type="subcellular location">
    <subcellularLocation>
        <location evidence="1">Mitochondrion</location>
    </subcellularLocation>
</comment>
<reference evidence="7 8" key="1">
    <citation type="submission" date="2024-02" db="EMBL/GenBank/DDBJ databases">
        <title>A draft genome for the cacao thread blight pathogen Marasmius crinis-equi.</title>
        <authorList>
            <person name="Cohen S.P."/>
            <person name="Baruah I.K."/>
            <person name="Amoako-Attah I."/>
            <person name="Bukari Y."/>
            <person name="Meinhardt L.W."/>
            <person name="Bailey B.A."/>
        </authorList>
    </citation>
    <scope>NUCLEOTIDE SEQUENCE [LARGE SCALE GENOMIC DNA]</scope>
    <source>
        <strain evidence="7 8">GH-76</strain>
    </source>
</reference>
<feature type="compositionally biased region" description="Low complexity" evidence="5">
    <location>
        <begin position="394"/>
        <end position="404"/>
    </location>
</feature>
<protein>
    <recommendedName>
        <fullName evidence="4">Oxidation resistance protein 1</fullName>
    </recommendedName>
</protein>
<feature type="compositionally biased region" description="Low complexity" evidence="5">
    <location>
        <begin position="238"/>
        <end position="266"/>
    </location>
</feature>
<dbReference type="EMBL" id="JBAHYK010000833">
    <property type="protein sequence ID" value="KAL0571036.1"/>
    <property type="molecule type" value="Genomic_DNA"/>
</dbReference>
<gene>
    <name evidence="7" type="primary">OXR1_1</name>
    <name evidence="7" type="ORF">V5O48_010915</name>
</gene>
<dbReference type="PANTHER" id="PTHR23354:SF62">
    <property type="entry name" value="MUSTARD, ISOFORM V"/>
    <property type="match status" value="1"/>
</dbReference>
<feature type="region of interest" description="Disordered" evidence="5">
    <location>
        <begin position="1"/>
        <end position="121"/>
    </location>
</feature>
<feature type="domain" description="TLDc" evidence="6">
    <location>
        <begin position="438"/>
        <end position="623"/>
    </location>
</feature>
<evidence type="ECO:0000256" key="3">
    <source>
        <dbReference type="ARBA" id="ARBA00023128"/>
    </source>
</evidence>
<dbReference type="InterPro" id="IPR006571">
    <property type="entry name" value="TLDc_dom"/>
</dbReference>
<feature type="compositionally biased region" description="Low complexity" evidence="5">
    <location>
        <begin position="1"/>
        <end position="18"/>
    </location>
</feature>